<dbReference type="AlphaFoldDB" id="A0A1Y3PQB9"/>
<proteinExistence type="predicted"/>
<dbReference type="InterPro" id="IPR014226">
    <property type="entry name" value="Spore_IM_YlbJ"/>
</dbReference>
<evidence type="ECO:0000256" key="1">
    <source>
        <dbReference type="SAM" id="Phobius"/>
    </source>
</evidence>
<organism evidence="3 4">
    <name type="scientific">Bacillus thermozeamaize</name>
    <dbReference type="NCBI Taxonomy" id="230954"/>
    <lineage>
        <taxon>Bacteria</taxon>
        <taxon>Bacillati</taxon>
        <taxon>Bacillota</taxon>
        <taxon>Bacilli</taxon>
        <taxon>Bacillales</taxon>
        <taxon>Bacillaceae</taxon>
        <taxon>Bacillus</taxon>
    </lineage>
</organism>
<feature type="transmembrane region" description="Helical" evidence="1">
    <location>
        <begin position="213"/>
        <end position="232"/>
    </location>
</feature>
<feature type="transmembrane region" description="Helical" evidence="1">
    <location>
        <begin position="113"/>
        <end position="134"/>
    </location>
</feature>
<keyword evidence="1" id="KW-1133">Transmembrane helix</keyword>
<dbReference type="NCBIfam" id="TIGR02871">
    <property type="entry name" value="spore_ylbJ"/>
    <property type="match status" value="1"/>
</dbReference>
<feature type="transmembrane region" description="Helical" evidence="1">
    <location>
        <begin position="365"/>
        <end position="393"/>
    </location>
</feature>
<protein>
    <submittedName>
        <fullName evidence="3">Sporulation integral membrane protein YlbJ</fullName>
    </submittedName>
</protein>
<comment type="caution">
    <text evidence="3">The sequence shown here is derived from an EMBL/GenBank/DDBJ whole genome shotgun (WGS) entry which is preliminary data.</text>
</comment>
<sequence>MLFSGCAMFLVASVIVYPEEAFKASLKGLSIWWEVLLPAQLPFFIIAELLIGFGVVHFLGVLLEPFMRPIFRVPGSGSFVMAVGLTSGNPIGAKLTSRLREQGLISRTEGERLVSFTSTAGPLFMFGTVAVGFFHDAKVGIILASVHYLSNFLVGFLMRFHEPDGPTTPAIQSGKGFILVRALRAMHRARIGDGRTLGQLLSDAVVSSVNTCLMIGGFLVFFSVMISMLTIIHLTDWLASFMAALLHLIGLPAILGQGIVPGLLEITLGAQAISVMPSHVPLRYQLAACNAIIAWSGLSIHAQVASLLSRTDIRYLPYLLARVLHGMLAFLLTLALWDPLEKQLSRMLIIPAFLHLSPQSGWGLWWMYLIGLGWLAFISLLVMGCCSFLIHWFRRAKP</sequence>
<reference evidence="4" key="1">
    <citation type="submission" date="2016-06" db="EMBL/GenBank/DDBJ databases">
        <authorList>
            <person name="Nascimento L."/>
            <person name="Pereira R.V."/>
            <person name="Martins L.F."/>
            <person name="Quaggio R.B."/>
            <person name="Silva A.M."/>
            <person name="Setubal J.C."/>
        </authorList>
    </citation>
    <scope>NUCLEOTIDE SEQUENCE [LARGE SCALE GENOMIC DNA]</scope>
</reference>
<feature type="transmembrane region" description="Helical" evidence="1">
    <location>
        <begin position="315"/>
        <end position="337"/>
    </location>
</feature>
<keyword evidence="1" id="KW-0812">Transmembrane</keyword>
<feature type="transmembrane region" description="Helical" evidence="1">
    <location>
        <begin position="42"/>
        <end position="63"/>
    </location>
</feature>
<feature type="domain" description="Nucleoside transporter/FeoB GTPase Gate" evidence="2">
    <location>
        <begin position="36"/>
        <end position="130"/>
    </location>
</feature>
<feature type="transmembrane region" description="Helical" evidence="1">
    <location>
        <begin position="75"/>
        <end position="93"/>
    </location>
</feature>
<evidence type="ECO:0000313" key="4">
    <source>
        <dbReference type="Proteomes" id="UP000196475"/>
    </source>
</evidence>
<evidence type="ECO:0000313" key="3">
    <source>
        <dbReference type="EMBL" id="OUM88306.1"/>
    </source>
</evidence>
<keyword evidence="1" id="KW-0472">Membrane</keyword>
<evidence type="ECO:0000259" key="2">
    <source>
        <dbReference type="Pfam" id="PF07670"/>
    </source>
</evidence>
<gene>
    <name evidence="3" type="ORF">BAA01_07985</name>
</gene>
<feature type="transmembrane region" description="Helical" evidence="1">
    <location>
        <begin position="244"/>
        <end position="264"/>
    </location>
</feature>
<dbReference type="Pfam" id="PF07670">
    <property type="entry name" value="Gate"/>
    <property type="match status" value="1"/>
</dbReference>
<dbReference type="InterPro" id="IPR011642">
    <property type="entry name" value="Gate_dom"/>
</dbReference>
<dbReference type="Proteomes" id="UP000196475">
    <property type="component" value="Unassembled WGS sequence"/>
</dbReference>
<feature type="transmembrane region" description="Helical" evidence="1">
    <location>
        <begin position="141"/>
        <end position="160"/>
    </location>
</feature>
<dbReference type="EMBL" id="LZRT01000062">
    <property type="protein sequence ID" value="OUM88306.1"/>
    <property type="molecule type" value="Genomic_DNA"/>
</dbReference>
<accession>A0A1Y3PQB9</accession>
<name>A0A1Y3PQB9_9BACI</name>
<feature type="transmembrane region" description="Helical" evidence="1">
    <location>
        <begin position="284"/>
        <end position="308"/>
    </location>
</feature>